<evidence type="ECO:0000313" key="1">
    <source>
        <dbReference type="EMBL" id="GMF05846.1"/>
    </source>
</evidence>
<accession>A0ACB5UAV8</accession>
<sequence>MDPQFDKANEIYFRLGIIYKLQTKLSKALECFKYILNMPPAPLTQTDVWFQIGSVLEQNRDYTGAKEAYERVLQSNPNHAKVLQQLGCLYSQQEAPFYDLEIALQLLRQSIELNGTDAHSWYYLGRVYMSKTDYPNAYDSFQHAVNIDSRNPTFWCSIGVLYYKISQYKDALDAYTRAIRLNPYLSEVWYDLDYFN</sequence>
<evidence type="ECO:0000313" key="2">
    <source>
        <dbReference type="Proteomes" id="UP001165064"/>
    </source>
</evidence>
<comment type="caution">
    <text evidence="1">The sequence shown here is derived from an EMBL/GenBank/DDBJ whole genome shotgun (WGS) entry which is preliminary data.</text>
</comment>
<reference evidence="1" key="1">
    <citation type="submission" date="2023-04" db="EMBL/GenBank/DDBJ databases">
        <title>Ambrosiozyma monospora NBRC 10751.</title>
        <authorList>
            <person name="Ichikawa N."/>
            <person name="Sato H."/>
            <person name="Tonouchi N."/>
        </authorList>
    </citation>
    <scope>NUCLEOTIDE SEQUENCE</scope>
    <source>
        <strain evidence="1">NBRC 10751</strain>
    </source>
</reference>
<gene>
    <name evidence="1" type="ORF">Amon02_001248600</name>
</gene>
<keyword evidence="2" id="KW-1185">Reference proteome</keyword>
<proteinExistence type="predicted"/>
<name>A0ACB5UAV8_AMBMO</name>
<protein>
    <submittedName>
        <fullName evidence="1">Unnamed protein product</fullName>
    </submittedName>
</protein>
<dbReference type="EMBL" id="BSXS01014702">
    <property type="protein sequence ID" value="GMF05846.1"/>
    <property type="molecule type" value="Genomic_DNA"/>
</dbReference>
<dbReference type="Proteomes" id="UP001165064">
    <property type="component" value="Unassembled WGS sequence"/>
</dbReference>
<organism evidence="1 2">
    <name type="scientific">Ambrosiozyma monospora</name>
    <name type="common">Yeast</name>
    <name type="synonym">Endomycopsis monosporus</name>
    <dbReference type="NCBI Taxonomy" id="43982"/>
    <lineage>
        <taxon>Eukaryota</taxon>
        <taxon>Fungi</taxon>
        <taxon>Dikarya</taxon>
        <taxon>Ascomycota</taxon>
        <taxon>Saccharomycotina</taxon>
        <taxon>Pichiomycetes</taxon>
        <taxon>Pichiales</taxon>
        <taxon>Pichiaceae</taxon>
        <taxon>Ambrosiozyma</taxon>
    </lineage>
</organism>